<dbReference type="SUPFAM" id="SSF54277">
    <property type="entry name" value="CAD &amp; PB1 domains"/>
    <property type="match status" value="1"/>
</dbReference>
<dbReference type="GO" id="GO:0006355">
    <property type="term" value="P:regulation of DNA-templated transcription"/>
    <property type="evidence" value="ECO:0007669"/>
    <property type="project" value="InterPro"/>
</dbReference>
<comment type="subcellular location">
    <subcellularLocation>
        <location evidence="1 8">Nucleus</location>
    </subcellularLocation>
</comment>
<comment type="subunit">
    <text evidence="8">Homodimers and heterodimers.</text>
</comment>
<evidence type="ECO:0000256" key="3">
    <source>
        <dbReference type="ARBA" id="ARBA00022491"/>
    </source>
</evidence>
<dbReference type="AlphaFoldDB" id="A0A2Z7CQW2"/>
<dbReference type="InterPro" id="IPR003311">
    <property type="entry name" value="AUX_IAA"/>
</dbReference>
<keyword evidence="4 8" id="KW-0805">Transcription regulation</keyword>
<keyword evidence="5 8" id="KW-0804">Transcription</keyword>
<name>A0A2Z7CQW2_9LAMI</name>
<gene>
    <name evidence="11" type="ORF">F511_13227</name>
</gene>
<dbReference type="PROSITE" id="PS51745">
    <property type="entry name" value="PB1"/>
    <property type="match status" value="1"/>
</dbReference>
<dbReference type="PANTHER" id="PTHR31734">
    <property type="entry name" value="AUXIN-RESPONSIVE PROTEIN IAA17"/>
    <property type="match status" value="1"/>
</dbReference>
<reference evidence="11 12" key="1">
    <citation type="journal article" date="2015" name="Proc. Natl. Acad. Sci. U.S.A.">
        <title>The resurrection genome of Boea hygrometrica: A blueprint for survival of dehydration.</title>
        <authorList>
            <person name="Xiao L."/>
            <person name="Yang G."/>
            <person name="Zhang L."/>
            <person name="Yang X."/>
            <person name="Zhao S."/>
            <person name="Ji Z."/>
            <person name="Zhou Q."/>
            <person name="Hu M."/>
            <person name="Wang Y."/>
            <person name="Chen M."/>
            <person name="Xu Y."/>
            <person name="Jin H."/>
            <person name="Xiao X."/>
            <person name="Hu G."/>
            <person name="Bao F."/>
            <person name="Hu Y."/>
            <person name="Wan P."/>
            <person name="Li L."/>
            <person name="Deng X."/>
            <person name="Kuang T."/>
            <person name="Xiang C."/>
            <person name="Zhu J.K."/>
            <person name="Oliver M.J."/>
            <person name="He Y."/>
        </authorList>
    </citation>
    <scope>NUCLEOTIDE SEQUENCE [LARGE SCALE GENOMIC DNA]</scope>
    <source>
        <strain evidence="12">cv. XS01</strain>
    </source>
</reference>
<dbReference type="GO" id="GO:0005634">
    <property type="term" value="C:nucleus"/>
    <property type="evidence" value="ECO:0007669"/>
    <property type="project" value="UniProtKB-SubCell"/>
</dbReference>
<feature type="domain" description="PB1" evidence="10">
    <location>
        <begin position="157"/>
        <end position="258"/>
    </location>
</feature>
<organism evidence="11 12">
    <name type="scientific">Dorcoceras hygrometricum</name>
    <dbReference type="NCBI Taxonomy" id="472368"/>
    <lineage>
        <taxon>Eukaryota</taxon>
        <taxon>Viridiplantae</taxon>
        <taxon>Streptophyta</taxon>
        <taxon>Embryophyta</taxon>
        <taxon>Tracheophyta</taxon>
        <taxon>Spermatophyta</taxon>
        <taxon>Magnoliopsida</taxon>
        <taxon>eudicotyledons</taxon>
        <taxon>Gunneridae</taxon>
        <taxon>Pentapetalae</taxon>
        <taxon>asterids</taxon>
        <taxon>lamiids</taxon>
        <taxon>Lamiales</taxon>
        <taxon>Gesneriaceae</taxon>
        <taxon>Didymocarpoideae</taxon>
        <taxon>Trichosporeae</taxon>
        <taxon>Loxocarpinae</taxon>
        <taxon>Dorcoceras</taxon>
    </lineage>
</organism>
<dbReference type="InterPro" id="IPR033389">
    <property type="entry name" value="AUX/IAA_dom"/>
</dbReference>
<keyword evidence="12" id="KW-1185">Reference proteome</keyword>
<evidence type="ECO:0000313" key="11">
    <source>
        <dbReference type="EMBL" id="KZV49452.1"/>
    </source>
</evidence>
<evidence type="ECO:0000256" key="1">
    <source>
        <dbReference type="ARBA" id="ARBA00004123"/>
    </source>
</evidence>
<evidence type="ECO:0000259" key="10">
    <source>
        <dbReference type="PROSITE" id="PS51745"/>
    </source>
</evidence>
<proteinExistence type="inferred from homology"/>
<evidence type="ECO:0000256" key="2">
    <source>
        <dbReference type="ARBA" id="ARBA00006728"/>
    </source>
</evidence>
<evidence type="ECO:0000313" key="12">
    <source>
        <dbReference type="Proteomes" id="UP000250235"/>
    </source>
</evidence>
<sequence>MSSEASSSYMDDSELELGLGLSLAVCGGGGGKFKTKSFAAPPAARAQWDHLCARILTAGDFSVASSSSSSSSSVTKRTAEPSSSPGRSGVSSHVVGWPPIRTHRVNSLVNNTKSPETKEFNPHVDKCEKKDNVVDNIDFGSNRSCYFVKQKRPVKASFLVKVNMDGFPIGRKVDMSVHDCYETLAQTIDNMFSFKEGVGARRSKVEQQARVPARLLGGSSDFVLTYEDKEGDWMLVGDVPWEMFLSSVKRLRITRTADANGLGMN</sequence>
<dbReference type="PANTHER" id="PTHR31734:SF6">
    <property type="entry name" value="AUXIN-RESPONSIVE PROTEIN IAA11"/>
    <property type="match status" value="1"/>
</dbReference>
<evidence type="ECO:0000256" key="8">
    <source>
        <dbReference type="RuleBase" id="RU004549"/>
    </source>
</evidence>
<comment type="similarity">
    <text evidence="2 8">Belongs to the Aux/IAA family.</text>
</comment>
<evidence type="ECO:0000256" key="6">
    <source>
        <dbReference type="ARBA" id="ARBA00023242"/>
    </source>
</evidence>
<dbReference type="GO" id="GO:0009734">
    <property type="term" value="P:auxin-activated signaling pathway"/>
    <property type="evidence" value="ECO:0007669"/>
    <property type="project" value="UniProtKB-UniRule"/>
</dbReference>
<comment type="function">
    <text evidence="8">Aux/IAA proteins are short-lived transcriptional factors that function as repressors of early auxin response genes at low auxin concentrations.</text>
</comment>
<evidence type="ECO:0000256" key="5">
    <source>
        <dbReference type="ARBA" id="ARBA00023163"/>
    </source>
</evidence>
<keyword evidence="3 8" id="KW-0678">Repressor</keyword>
<protein>
    <recommendedName>
        <fullName evidence="8">Auxin-responsive protein</fullName>
    </recommendedName>
</protein>
<keyword evidence="6 8" id="KW-0539">Nucleus</keyword>
<evidence type="ECO:0000256" key="4">
    <source>
        <dbReference type="ARBA" id="ARBA00023015"/>
    </source>
</evidence>
<dbReference type="EMBL" id="KQ993043">
    <property type="protein sequence ID" value="KZV49452.1"/>
    <property type="molecule type" value="Genomic_DNA"/>
</dbReference>
<evidence type="ECO:0000256" key="9">
    <source>
        <dbReference type="SAM" id="MobiDB-lite"/>
    </source>
</evidence>
<dbReference type="Proteomes" id="UP000250235">
    <property type="component" value="Unassembled WGS sequence"/>
</dbReference>
<dbReference type="OrthoDB" id="773336at2759"/>
<dbReference type="Gene3D" id="3.10.20.90">
    <property type="entry name" value="Phosphatidylinositol 3-kinase Catalytic Subunit, Chain A, domain 1"/>
    <property type="match status" value="1"/>
</dbReference>
<dbReference type="Pfam" id="PF02309">
    <property type="entry name" value="AUX_IAA"/>
    <property type="match status" value="1"/>
</dbReference>
<evidence type="ECO:0000256" key="7">
    <source>
        <dbReference type="ARBA" id="ARBA00023294"/>
    </source>
</evidence>
<accession>A0A2Z7CQW2</accession>
<feature type="compositionally biased region" description="Low complexity" evidence="9">
    <location>
        <begin position="82"/>
        <end position="96"/>
    </location>
</feature>
<dbReference type="InterPro" id="IPR053793">
    <property type="entry name" value="PB1-like"/>
</dbReference>
<feature type="region of interest" description="Disordered" evidence="9">
    <location>
        <begin position="64"/>
        <end position="97"/>
    </location>
</feature>
<keyword evidence="7 8" id="KW-0927">Auxin signaling pathway</keyword>